<evidence type="ECO:0000256" key="5">
    <source>
        <dbReference type="ARBA" id="ARBA00023002"/>
    </source>
</evidence>
<dbReference type="PANTHER" id="PTHR10869">
    <property type="entry name" value="PROLYL 4-HYDROXYLASE ALPHA SUBUNIT"/>
    <property type="match status" value="1"/>
</dbReference>
<evidence type="ECO:0000259" key="7">
    <source>
        <dbReference type="PROSITE" id="PS51471"/>
    </source>
</evidence>
<dbReference type="InterPro" id="IPR006620">
    <property type="entry name" value="Pro_4_hyd_alph"/>
</dbReference>
<organism evidence="8 9">
    <name type="scientific">Alteromonas halophila</name>
    <dbReference type="NCBI Taxonomy" id="516698"/>
    <lineage>
        <taxon>Bacteria</taxon>
        <taxon>Pseudomonadati</taxon>
        <taxon>Pseudomonadota</taxon>
        <taxon>Gammaproteobacteria</taxon>
        <taxon>Alteromonadales</taxon>
        <taxon>Alteromonadaceae</taxon>
        <taxon>Alteromonas/Salinimonas group</taxon>
        <taxon>Alteromonas</taxon>
    </lineage>
</organism>
<keyword evidence="2" id="KW-0479">Metal-binding</keyword>
<evidence type="ECO:0000256" key="4">
    <source>
        <dbReference type="ARBA" id="ARBA00022964"/>
    </source>
</evidence>
<proteinExistence type="predicted"/>
<dbReference type="SMART" id="SM00702">
    <property type="entry name" value="P4Hc"/>
    <property type="match status" value="1"/>
</dbReference>
<evidence type="ECO:0000313" key="8">
    <source>
        <dbReference type="EMBL" id="GGW80583.1"/>
    </source>
</evidence>
<dbReference type="RefSeq" id="WP_189404348.1">
    <property type="nucleotide sequence ID" value="NZ_BMXP01000002.1"/>
</dbReference>
<dbReference type="GO" id="GO:0005506">
    <property type="term" value="F:iron ion binding"/>
    <property type="evidence" value="ECO:0007669"/>
    <property type="project" value="InterPro"/>
</dbReference>
<keyword evidence="5" id="KW-0560">Oxidoreductase</keyword>
<dbReference type="Pfam" id="PF13640">
    <property type="entry name" value="2OG-FeII_Oxy_3"/>
    <property type="match status" value="1"/>
</dbReference>
<dbReference type="GO" id="GO:0031418">
    <property type="term" value="F:L-ascorbic acid binding"/>
    <property type="evidence" value="ECO:0007669"/>
    <property type="project" value="UniProtKB-KW"/>
</dbReference>
<keyword evidence="3" id="KW-0847">Vitamin C</keyword>
<dbReference type="InterPro" id="IPR005123">
    <property type="entry name" value="Oxoglu/Fe-dep_dioxygenase_dom"/>
</dbReference>
<feature type="domain" description="Fe2OG dioxygenase" evidence="7">
    <location>
        <begin position="158"/>
        <end position="267"/>
    </location>
</feature>
<comment type="caution">
    <text evidence="8">The sequence shown here is derived from an EMBL/GenBank/DDBJ whole genome shotgun (WGS) entry which is preliminary data.</text>
</comment>
<dbReference type="PANTHER" id="PTHR10869:SF246">
    <property type="entry name" value="TRANSMEMBRANE PROLYL 4-HYDROXYLASE"/>
    <property type="match status" value="1"/>
</dbReference>
<sequence>MDALNTKWKNWVLQSLLAGQPANTIAATLNDNGFSPAVITRLLGANLKQPVSYRCPSARYQQLMNPAFLRDGCDYQVRALCDSNDLQLYAIDDFMSPSQCQEIVALARDKLKPSEIAGAASATGIRTSTTCDLAFLDDPSVAALNDRIVATLKLGVGESEVIQAQHYAPGEYYKPHYDFFPPGSAQFREHCRNRGQRTWTCMIYLNDNFSGGHTTFTKLGMSVQPKQGMALLWNNLTSTGEPNVSSIHYAQPVENGEKMVVTKWFRDVG</sequence>
<comment type="cofactor">
    <cofactor evidence="1">
        <name>L-ascorbate</name>
        <dbReference type="ChEBI" id="CHEBI:38290"/>
    </cofactor>
</comment>
<evidence type="ECO:0000256" key="1">
    <source>
        <dbReference type="ARBA" id="ARBA00001961"/>
    </source>
</evidence>
<dbReference type="GO" id="GO:0004656">
    <property type="term" value="F:procollagen-proline 4-dioxygenase activity"/>
    <property type="evidence" value="ECO:0007669"/>
    <property type="project" value="TreeGrafter"/>
</dbReference>
<gene>
    <name evidence="8" type="ORF">GCM10007391_11920</name>
</gene>
<dbReference type="AlphaFoldDB" id="A0A918JGQ9"/>
<dbReference type="InterPro" id="IPR045054">
    <property type="entry name" value="P4HA-like"/>
</dbReference>
<evidence type="ECO:0000256" key="3">
    <source>
        <dbReference type="ARBA" id="ARBA00022896"/>
    </source>
</evidence>
<protein>
    <recommendedName>
        <fullName evidence="7">Fe2OG dioxygenase domain-containing protein</fullName>
    </recommendedName>
</protein>
<name>A0A918JGQ9_9ALTE</name>
<dbReference type="Proteomes" id="UP000631300">
    <property type="component" value="Unassembled WGS sequence"/>
</dbReference>
<keyword evidence="9" id="KW-1185">Reference proteome</keyword>
<evidence type="ECO:0000256" key="6">
    <source>
        <dbReference type="ARBA" id="ARBA00023004"/>
    </source>
</evidence>
<dbReference type="InterPro" id="IPR044862">
    <property type="entry name" value="Pro_4_hyd_alph_FE2OG_OXY"/>
</dbReference>
<dbReference type="PROSITE" id="PS51471">
    <property type="entry name" value="FE2OG_OXY"/>
    <property type="match status" value="1"/>
</dbReference>
<keyword evidence="4" id="KW-0223">Dioxygenase</keyword>
<keyword evidence="6" id="KW-0408">Iron</keyword>
<evidence type="ECO:0000313" key="9">
    <source>
        <dbReference type="Proteomes" id="UP000631300"/>
    </source>
</evidence>
<reference evidence="8" key="2">
    <citation type="submission" date="2020-09" db="EMBL/GenBank/DDBJ databases">
        <authorList>
            <person name="Sun Q."/>
            <person name="Kim S."/>
        </authorList>
    </citation>
    <scope>NUCLEOTIDE SEQUENCE</scope>
    <source>
        <strain evidence="8">KCTC 22164</strain>
    </source>
</reference>
<accession>A0A918JGQ9</accession>
<reference evidence="8" key="1">
    <citation type="journal article" date="2014" name="Int. J. Syst. Evol. Microbiol.">
        <title>Complete genome sequence of Corynebacterium casei LMG S-19264T (=DSM 44701T), isolated from a smear-ripened cheese.</title>
        <authorList>
            <consortium name="US DOE Joint Genome Institute (JGI-PGF)"/>
            <person name="Walter F."/>
            <person name="Albersmeier A."/>
            <person name="Kalinowski J."/>
            <person name="Ruckert C."/>
        </authorList>
    </citation>
    <scope>NUCLEOTIDE SEQUENCE</scope>
    <source>
        <strain evidence="8">KCTC 22164</strain>
    </source>
</reference>
<dbReference type="Gene3D" id="2.60.120.620">
    <property type="entry name" value="q2cbj1_9rhob like domain"/>
    <property type="match status" value="1"/>
</dbReference>
<dbReference type="EMBL" id="BMXP01000002">
    <property type="protein sequence ID" value="GGW80583.1"/>
    <property type="molecule type" value="Genomic_DNA"/>
</dbReference>
<evidence type="ECO:0000256" key="2">
    <source>
        <dbReference type="ARBA" id="ARBA00022723"/>
    </source>
</evidence>